<gene>
    <name evidence="1" type="ORF">CMV_009442</name>
</gene>
<protein>
    <submittedName>
        <fullName evidence="1">Uncharacterized protein</fullName>
    </submittedName>
</protein>
<evidence type="ECO:0000313" key="1">
    <source>
        <dbReference type="EMBL" id="KAF3966456.1"/>
    </source>
</evidence>
<comment type="caution">
    <text evidence="1">The sequence shown here is derived from an EMBL/GenBank/DDBJ whole genome shotgun (WGS) entry which is preliminary data.</text>
</comment>
<dbReference type="EMBL" id="JRKL02001041">
    <property type="protein sequence ID" value="KAF3966456.1"/>
    <property type="molecule type" value="Genomic_DNA"/>
</dbReference>
<sequence>MMLVDDIGDMTITEDAIIFLWLFNDSNTAPDKEDLVVNKEKGLILSSISEMNNTKRLAVNEIKWNDSRGVETMGDIGYRSVASVDPKGIGPKPFPSLVIAPLQLEAGCFNGDS</sequence>
<keyword evidence="2" id="KW-1185">Reference proteome</keyword>
<dbReference type="Proteomes" id="UP000737018">
    <property type="component" value="Unassembled WGS sequence"/>
</dbReference>
<accession>A0A8J4R5M7</accession>
<organism evidence="1 2">
    <name type="scientific">Castanea mollissima</name>
    <name type="common">Chinese chestnut</name>
    <dbReference type="NCBI Taxonomy" id="60419"/>
    <lineage>
        <taxon>Eukaryota</taxon>
        <taxon>Viridiplantae</taxon>
        <taxon>Streptophyta</taxon>
        <taxon>Embryophyta</taxon>
        <taxon>Tracheophyta</taxon>
        <taxon>Spermatophyta</taxon>
        <taxon>Magnoliopsida</taxon>
        <taxon>eudicotyledons</taxon>
        <taxon>Gunneridae</taxon>
        <taxon>Pentapetalae</taxon>
        <taxon>rosids</taxon>
        <taxon>fabids</taxon>
        <taxon>Fagales</taxon>
        <taxon>Fagaceae</taxon>
        <taxon>Castanea</taxon>
    </lineage>
</organism>
<reference evidence="1" key="1">
    <citation type="submission" date="2020-03" db="EMBL/GenBank/DDBJ databases">
        <title>Castanea mollissima Vanexum genome sequencing.</title>
        <authorList>
            <person name="Staton M."/>
        </authorList>
    </citation>
    <scope>NUCLEOTIDE SEQUENCE</scope>
    <source>
        <tissue evidence="1">Leaf</tissue>
    </source>
</reference>
<name>A0A8J4R5M7_9ROSI</name>
<evidence type="ECO:0000313" key="2">
    <source>
        <dbReference type="Proteomes" id="UP000737018"/>
    </source>
</evidence>
<dbReference type="AlphaFoldDB" id="A0A8J4R5M7"/>
<proteinExistence type="predicted"/>